<protein>
    <submittedName>
        <fullName evidence="2">Uncharacterized protein</fullName>
    </submittedName>
</protein>
<accession>A0AAV2KP33</accession>
<evidence type="ECO:0000313" key="3">
    <source>
        <dbReference type="Proteomes" id="UP001497482"/>
    </source>
</evidence>
<feature type="region of interest" description="Disordered" evidence="1">
    <location>
        <begin position="63"/>
        <end position="88"/>
    </location>
</feature>
<gene>
    <name evidence="2" type="ORF">KC01_LOCUS20027</name>
</gene>
<keyword evidence="3" id="KW-1185">Reference proteome</keyword>
<name>A0AAV2KP33_KNICA</name>
<sequence length="88" mass="9784">MQKCSAGLPCGTQSDSSLPGLEPGASGLEVQRAIPLRHRDCAKRRRSSSQYKAHILPVSVSLHPAQHQHQRRHDCSIRSGHQREALQR</sequence>
<feature type="region of interest" description="Disordered" evidence="1">
    <location>
        <begin position="1"/>
        <end position="32"/>
    </location>
</feature>
<reference evidence="2 3" key="1">
    <citation type="submission" date="2024-04" db="EMBL/GenBank/DDBJ databases">
        <authorList>
            <person name="Waldvogel A.-M."/>
            <person name="Schoenle A."/>
        </authorList>
    </citation>
    <scope>NUCLEOTIDE SEQUENCE [LARGE SCALE GENOMIC DNA]</scope>
</reference>
<evidence type="ECO:0000256" key="1">
    <source>
        <dbReference type="SAM" id="MobiDB-lite"/>
    </source>
</evidence>
<dbReference type="AlphaFoldDB" id="A0AAV2KP33"/>
<organism evidence="2 3">
    <name type="scientific">Knipowitschia caucasica</name>
    <name type="common">Caucasian dwarf goby</name>
    <name type="synonym">Pomatoschistus caucasicus</name>
    <dbReference type="NCBI Taxonomy" id="637954"/>
    <lineage>
        <taxon>Eukaryota</taxon>
        <taxon>Metazoa</taxon>
        <taxon>Chordata</taxon>
        <taxon>Craniata</taxon>
        <taxon>Vertebrata</taxon>
        <taxon>Euteleostomi</taxon>
        <taxon>Actinopterygii</taxon>
        <taxon>Neopterygii</taxon>
        <taxon>Teleostei</taxon>
        <taxon>Neoteleostei</taxon>
        <taxon>Acanthomorphata</taxon>
        <taxon>Gobiaria</taxon>
        <taxon>Gobiiformes</taxon>
        <taxon>Gobioidei</taxon>
        <taxon>Gobiidae</taxon>
        <taxon>Gobiinae</taxon>
        <taxon>Knipowitschia</taxon>
    </lineage>
</organism>
<dbReference type="Proteomes" id="UP001497482">
    <property type="component" value="Chromosome 19"/>
</dbReference>
<dbReference type="EMBL" id="OZ035841">
    <property type="protein sequence ID" value="CAL1590523.1"/>
    <property type="molecule type" value="Genomic_DNA"/>
</dbReference>
<evidence type="ECO:0000313" key="2">
    <source>
        <dbReference type="EMBL" id="CAL1590523.1"/>
    </source>
</evidence>
<feature type="compositionally biased region" description="Basic and acidic residues" evidence="1">
    <location>
        <begin position="73"/>
        <end position="88"/>
    </location>
</feature>
<proteinExistence type="predicted"/>